<feature type="transmembrane region" description="Helical" evidence="10">
    <location>
        <begin position="123"/>
        <end position="143"/>
    </location>
</feature>
<dbReference type="AlphaFoldDB" id="B3TA19"/>
<keyword evidence="5 10" id="KW-0812">Transmembrane</keyword>
<dbReference type="GO" id="GO:0005886">
    <property type="term" value="C:plasma membrane"/>
    <property type="evidence" value="ECO:0007669"/>
    <property type="project" value="UniProtKB-SubCell"/>
</dbReference>
<evidence type="ECO:0000256" key="5">
    <source>
        <dbReference type="ARBA" id="ARBA00022692"/>
    </source>
</evidence>
<comment type="similarity">
    <text evidence="2">Belongs to the CcmF/CycK/Ccl1/NrfE/CcsA family.</text>
</comment>
<dbReference type="PANTHER" id="PTHR43653">
    <property type="entry name" value="CYTOCHROME C ASSEMBLY PROTEIN-RELATED"/>
    <property type="match status" value="1"/>
</dbReference>
<feature type="transmembrane region" description="Helical" evidence="10">
    <location>
        <begin position="207"/>
        <end position="228"/>
    </location>
</feature>
<feature type="transmembrane region" description="Helical" evidence="10">
    <location>
        <begin position="425"/>
        <end position="444"/>
    </location>
</feature>
<evidence type="ECO:0000256" key="1">
    <source>
        <dbReference type="ARBA" id="ARBA00004429"/>
    </source>
</evidence>
<evidence type="ECO:0000259" key="11">
    <source>
        <dbReference type="Pfam" id="PF01578"/>
    </source>
</evidence>
<dbReference type="GO" id="GO:0020037">
    <property type="term" value="F:heme binding"/>
    <property type="evidence" value="ECO:0007669"/>
    <property type="project" value="InterPro"/>
</dbReference>
<evidence type="ECO:0000256" key="6">
    <source>
        <dbReference type="ARBA" id="ARBA00022748"/>
    </source>
</evidence>
<evidence type="ECO:0000256" key="9">
    <source>
        <dbReference type="ARBA" id="ARBA00037230"/>
    </source>
</evidence>
<dbReference type="GO" id="GO:0015232">
    <property type="term" value="F:heme transmembrane transporter activity"/>
    <property type="evidence" value="ECO:0007669"/>
    <property type="project" value="InterPro"/>
</dbReference>
<keyword evidence="6" id="KW-0201">Cytochrome c-type biogenesis</keyword>
<dbReference type="EMBL" id="EU016651">
    <property type="protein sequence ID" value="ABZ09428.1"/>
    <property type="molecule type" value="Genomic_DNA"/>
</dbReference>
<name>B3TA19_9ZZZZ</name>
<evidence type="ECO:0000256" key="3">
    <source>
        <dbReference type="ARBA" id="ARBA00022475"/>
    </source>
</evidence>
<evidence type="ECO:0000259" key="12">
    <source>
        <dbReference type="Pfam" id="PF16327"/>
    </source>
</evidence>
<dbReference type="Pfam" id="PF16327">
    <property type="entry name" value="CcmF_C"/>
    <property type="match status" value="1"/>
</dbReference>
<dbReference type="InterPro" id="IPR032523">
    <property type="entry name" value="CcmF_C"/>
</dbReference>
<feature type="transmembrane region" description="Helical" evidence="10">
    <location>
        <begin position="311"/>
        <end position="330"/>
    </location>
</feature>
<reference evidence="13" key="1">
    <citation type="journal article" date="2008" name="ISME J.">
        <title>Genomic patterns of recombination, clonal divergence and environment in marine microbial populations.</title>
        <authorList>
            <person name="Konstantinidis K.T."/>
            <person name="Delong E.F."/>
        </authorList>
    </citation>
    <scope>NUCLEOTIDE SEQUENCE</scope>
</reference>
<organism evidence="13">
    <name type="scientific">uncultured marine microorganism HF4000_APKG8C21</name>
    <dbReference type="NCBI Taxonomy" id="455553"/>
    <lineage>
        <taxon>unclassified sequences</taxon>
        <taxon>environmental samples</taxon>
    </lineage>
</organism>
<feature type="transmembrane region" description="Helical" evidence="10">
    <location>
        <begin position="248"/>
        <end position="264"/>
    </location>
</feature>
<feature type="transmembrane region" description="Helical" evidence="10">
    <location>
        <begin position="6"/>
        <end position="28"/>
    </location>
</feature>
<feature type="transmembrane region" description="Helical" evidence="10">
    <location>
        <begin position="450"/>
        <end position="468"/>
    </location>
</feature>
<keyword evidence="3" id="KW-1003">Cell membrane</keyword>
<keyword evidence="8 10" id="KW-0472">Membrane</keyword>
<comment type="subcellular location">
    <subcellularLocation>
        <location evidence="1">Cell inner membrane</location>
        <topology evidence="1">Multi-pass membrane protein</topology>
    </subcellularLocation>
</comment>
<proteinExistence type="inferred from homology"/>
<gene>
    <name evidence="13" type="ORF">ALOHA_HF4000APKG8C21ctg1g16</name>
</gene>
<feature type="transmembrane region" description="Helical" evidence="10">
    <location>
        <begin position="351"/>
        <end position="374"/>
    </location>
</feature>
<sequence length="661" mass="72796">MVDVGHMALVIAFVVAGYVAVASFLGAWRRIPELAASGRYGLYTVPALLLVSTMAVVYAFLNHDFSVRYVAENSNLAMPRAYTWVALYAGNAGSLLFLAFVFSVLAVLAVLTIRRRLPYTAPYATGLMALFLTFFLGIIVFLANPLERLPVTPLDGQGINPLLVHFGMFIHPPIQMTGLVSVAIPFSIAVGALLAGRGGRDDWVDMGRLWGMISWVILTVGLLLGAWWAYTILGWGGYWAWDPVENSALMPWLAMTAFVHSIMVQKRRGMFRMWNMVLIIVGFGMAQMGMFINRGGPVPSVHSFAQSNMGWLFLIFMAVTLAGSIAALIWRMDTLKSRERLDSMLSREAVFLMQNVLFLAVAFVTLWGTVFPIFSEAVEGTTVTVGAPFFNRVNGPLLLGLILLMGIGPLLPWRRATVKNLVRTLKYPVGVAVATAVVLAIVGIRQPPALVAFSICGMVATGIVHEWVRGTRSRHRNGESYPIAFGRLLAGNRPRYGGYIVHLSILMLAVGAIGSSFYSVQRDFAMRPGDTASLGDYTFRYLDLTHTDYPDREEDVARFEVYDGDSYLGIMKPFRAFYPDFRIAATRGAIRSTPIEDFYIVPSDLGGDGQAVFRVLINPLVWWMWASGPLLVLGVLLAISPHRRPARAALRVPAHTQTARA</sequence>
<evidence type="ECO:0000256" key="4">
    <source>
        <dbReference type="ARBA" id="ARBA00022519"/>
    </source>
</evidence>
<dbReference type="PRINTS" id="PR01411">
    <property type="entry name" value="CCMFBIOGNSIS"/>
</dbReference>
<dbReference type="InterPro" id="IPR003567">
    <property type="entry name" value="Cyt_c_biogenesis"/>
</dbReference>
<protein>
    <submittedName>
        <fullName evidence="13">Putative cytochrome C assembly protein</fullName>
    </submittedName>
</protein>
<evidence type="ECO:0000256" key="7">
    <source>
        <dbReference type="ARBA" id="ARBA00022989"/>
    </source>
</evidence>
<evidence type="ECO:0000256" key="2">
    <source>
        <dbReference type="ARBA" id="ARBA00009186"/>
    </source>
</evidence>
<feature type="domain" description="Cytochrome c assembly protein" evidence="11">
    <location>
        <begin position="92"/>
        <end position="292"/>
    </location>
</feature>
<accession>B3TA19</accession>
<feature type="transmembrane region" description="Helical" evidence="10">
    <location>
        <begin position="496"/>
        <end position="518"/>
    </location>
</feature>
<comment type="function">
    <text evidence="9">Required for the biogenesis of c-type cytochromes. Possible subunit of a heme lyase.</text>
</comment>
<keyword evidence="7 10" id="KW-1133">Transmembrane helix</keyword>
<keyword evidence="4" id="KW-0997">Cell inner membrane</keyword>
<evidence type="ECO:0000256" key="10">
    <source>
        <dbReference type="SAM" id="Phobius"/>
    </source>
</evidence>
<feature type="transmembrane region" description="Helical" evidence="10">
    <location>
        <begin position="394"/>
        <end position="413"/>
    </location>
</feature>
<feature type="transmembrane region" description="Helical" evidence="10">
    <location>
        <begin position="620"/>
        <end position="639"/>
    </location>
</feature>
<feature type="domain" description="Cytochrome c-type biogenesis protein CcmF C-terminal" evidence="12">
    <location>
        <begin position="314"/>
        <end position="640"/>
    </location>
</feature>
<evidence type="ECO:0000313" key="13">
    <source>
        <dbReference type="EMBL" id="ABZ09428.1"/>
    </source>
</evidence>
<feature type="transmembrane region" description="Helical" evidence="10">
    <location>
        <begin position="81"/>
        <end position="111"/>
    </location>
</feature>
<evidence type="ECO:0000256" key="8">
    <source>
        <dbReference type="ARBA" id="ARBA00023136"/>
    </source>
</evidence>
<dbReference type="GO" id="GO:0017004">
    <property type="term" value="P:cytochrome complex assembly"/>
    <property type="evidence" value="ECO:0007669"/>
    <property type="project" value="UniProtKB-KW"/>
</dbReference>
<dbReference type="PRINTS" id="PR01410">
    <property type="entry name" value="CCBIOGENESIS"/>
</dbReference>
<dbReference type="InterPro" id="IPR003568">
    <property type="entry name" value="Cyt_c_biogenesis_CcmF"/>
</dbReference>
<feature type="transmembrane region" description="Helical" evidence="10">
    <location>
        <begin position="40"/>
        <end position="61"/>
    </location>
</feature>
<feature type="transmembrane region" description="Helical" evidence="10">
    <location>
        <begin position="174"/>
        <end position="195"/>
    </location>
</feature>
<feature type="transmembrane region" description="Helical" evidence="10">
    <location>
        <begin position="271"/>
        <end position="291"/>
    </location>
</feature>
<dbReference type="InterPro" id="IPR002541">
    <property type="entry name" value="Cyt_c_assembly"/>
</dbReference>
<dbReference type="PANTHER" id="PTHR43653:SF1">
    <property type="entry name" value="CYTOCHROME C-TYPE BIOGENESIS PROTEIN CCMF"/>
    <property type="match status" value="1"/>
</dbReference>
<dbReference type="Pfam" id="PF01578">
    <property type="entry name" value="Cytochrom_C_asm"/>
    <property type="match status" value="1"/>
</dbReference>